<dbReference type="Gene3D" id="1.20.120.550">
    <property type="entry name" value="Membrane associated eicosanoid/glutathione metabolism-like domain"/>
    <property type="match status" value="1"/>
</dbReference>
<accession>A0A3G8M8C7</accession>
<feature type="transmembrane region" description="Helical" evidence="5">
    <location>
        <begin position="62"/>
        <end position="82"/>
    </location>
</feature>
<feature type="transmembrane region" description="Helical" evidence="5">
    <location>
        <begin position="6"/>
        <end position="26"/>
    </location>
</feature>
<gene>
    <name evidence="6" type="ORF">EHO51_15545</name>
</gene>
<feature type="transmembrane region" description="Helical" evidence="5">
    <location>
        <begin position="88"/>
        <end position="107"/>
    </location>
</feature>
<dbReference type="GO" id="GO:0016020">
    <property type="term" value="C:membrane"/>
    <property type="evidence" value="ECO:0007669"/>
    <property type="project" value="UniProtKB-SubCell"/>
</dbReference>
<dbReference type="RefSeq" id="WP_124739645.1">
    <property type="nucleotide sequence ID" value="NZ_CP034086.1"/>
</dbReference>
<evidence type="ECO:0000256" key="1">
    <source>
        <dbReference type="ARBA" id="ARBA00004370"/>
    </source>
</evidence>
<evidence type="ECO:0000313" key="7">
    <source>
        <dbReference type="Proteomes" id="UP000273982"/>
    </source>
</evidence>
<dbReference type="InterPro" id="IPR001129">
    <property type="entry name" value="Membr-assoc_MAPEG"/>
</dbReference>
<dbReference type="AlphaFoldDB" id="A0A3G8M8C7"/>
<feature type="transmembrane region" description="Helical" evidence="5">
    <location>
        <begin position="119"/>
        <end position="139"/>
    </location>
</feature>
<reference evidence="6 7" key="1">
    <citation type="submission" date="2018-11" db="EMBL/GenBank/DDBJ databases">
        <title>Genome squencing of methanotrophic bacteria isolated from alkaline groundwater in Korea.</title>
        <authorList>
            <person name="Nguyen L.N."/>
        </authorList>
    </citation>
    <scope>NUCLEOTIDE SEQUENCE [LARGE SCALE GENOMIC DNA]</scope>
    <source>
        <strain evidence="6 7">GW6</strain>
    </source>
</reference>
<organism evidence="6 7">
    <name type="scientific">Methylocystis rosea</name>
    <dbReference type="NCBI Taxonomy" id="173366"/>
    <lineage>
        <taxon>Bacteria</taxon>
        <taxon>Pseudomonadati</taxon>
        <taxon>Pseudomonadota</taxon>
        <taxon>Alphaproteobacteria</taxon>
        <taxon>Hyphomicrobiales</taxon>
        <taxon>Methylocystaceae</taxon>
        <taxon>Methylocystis</taxon>
    </lineage>
</organism>
<dbReference type="Pfam" id="PF01124">
    <property type="entry name" value="MAPEG"/>
    <property type="match status" value="1"/>
</dbReference>
<dbReference type="Proteomes" id="UP000273982">
    <property type="component" value="Chromosome"/>
</dbReference>
<evidence type="ECO:0000256" key="2">
    <source>
        <dbReference type="ARBA" id="ARBA00022692"/>
    </source>
</evidence>
<keyword evidence="3 5" id="KW-1133">Transmembrane helix</keyword>
<evidence type="ECO:0000256" key="3">
    <source>
        <dbReference type="ARBA" id="ARBA00022989"/>
    </source>
</evidence>
<comment type="subcellular location">
    <subcellularLocation>
        <location evidence="1">Membrane</location>
    </subcellularLocation>
</comment>
<proteinExistence type="predicted"/>
<evidence type="ECO:0000256" key="5">
    <source>
        <dbReference type="SAM" id="Phobius"/>
    </source>
</evidence>
<dbReference type="SUPFAM" id="SSF161084">
    <property type="entry name" value="MAPEG domain-like"/>
    <property type="match status" value="1"/>
</dbReference>
<protein>
    <submittedName>
        <fullName evidence="6">MAPEG family protein</fullName>
    </submittedName>
</protein>
<dbReference type="InterPro" id="IPR023352">
    <property type="entry name" value="MAPEG-like_dom_sf"/>
</dbReference>
<evidence type="ECO:0000313" key="6">
    <source>
        <dbReference type="EMBL" id="AZG78037.1"/>
    </source>
</evidence>
<keyword evidence="4 5" id="KW-0472">Membrane</keyword>
<dbReference type="KEGG" id="mros:EHO51_15545"/>
<sequence length="141" mass="15557">MPIPVWVLLGFALWTLLLLFTTVGVYRWSRILTGRTAISDWRADEPQGGEWYRRAVRAHMNCVENLPVYGAIVVAMLAARVASPLLDALAIIILIARICQSAVHLLFEQTNVVVSVRFAFYFAQAISTLAMGALIAILAQG</sequence>
<dbReference type="EMBL" id="CP034086">
    <property type="protein sequence ID" value="AZG78037.1"/>
    <property type="molecule type" value="Genomic_DNA"/>
</dbReference>
<name>A0A3G8M8C7_9HYPH</name>
<evidence type="ECO:0000256" key="4">
    <source>
        <dbReference type="ARBA" id="ARBA00023136"/>
    </source>
</evidence>
<keyword evidence="2 5" id="KW-0812">Transmembrane</keyword>